<gene>
    <name evidence="8" type="ORF">D8I35_09255</name>
</gene>
<dbReference type="Gene3D" id="3.40.640.10">
    <property type="entry name" value="Type I PLP-dependent aspartate aminotransferase-like (Major domain)"/>
    <property type="match status" value="1"/>
</dbReference>
<comment type="cofactor">
    <cofactor evidence="1 7">
        <name>pyridoxal 5'-phosphate</name>
        <dbReference type="ChEBI" id="CHEBI:597326"/>
    </cofactor>
</comment>
<proteinExistence type="inferred from homology"/>
<sequence length="420" mass="45566">MTDSTPINMPVAWNTATRLIHHPYQPPEGFESPATAVHKGSTIFFPSMAAVRNRDWAFKTTYTYGLHGTPTSFILEERLASLEGAQHCLLVPSGLAAISTVNLALLRQGDEVLLPDNVYGPNKSLVEQGLRHYGITHACYDPLDVEDLRRKIGPRTRLVWLEAAGSVSMEFPDLPALAAVCREHGIAAALDNTWGAGLAFQPFALGRQADGQPLGVDISIHALTKYPSGGGDVLMGSIATCDERLHKAIKLCHMRLGLGVGMNDVEAILRNLPSLALRYHAQDRAARQLAGFLQQHRAVAQVLHPALPGSPGHAHWQRLCAPKGPEDQGACAGIFSFVPDASWSQDRIDAFCEALQLFRIGYSWGGPTSLVMAYDLQTERQVPASLARLQGTRLVRLCIGLEHPDDLQADLAQAFQTVGA</sequence>
<dbReference type="PANTHER" id="PTHR43500:SF1">
    <property type="entry name" value="CYSTATHIONINE BETA-LYASE-RELATED"/>
    <property type="match status" value="1"/>
</dbReference>
<dbReference type="GO" id="GO:0047804">
    <property type="term" value="F:cysteine-S-conjugate beta-lyase activity"/>
    <property type="evidence" value="ECO:0007669"/>
    <property type="project" value="InterPro"/>
</dbReference>
<dbReference type="GO" id="GO:0019346">
    <property type="term" value="P:transsulfuration"/>
    <property type="evidence" value="ECO:0007669"/>
    <property type="project" value="InterPro"/>
</dbReference>
<keyword evidence="9" id="KW-1185">Reference proteome</keyword>
<dbReference type="InterPro" id="IPR000277">
    <property type="entry name" value="Cys/Met-Metab_PyrdxlP-dep_enz"/>
</dbReference>
<organism evidence="8 9">
    <name type="scientific">Corticibacter populi</name>
    <dbReference type="NCBI Taxonomy" id="1550736"/>
    <lineage>
        <taxon>Bacteria</taxon>
        <taxon>Pseudomonadati</taxon>
        <taxon>Pseudomonadota</taxon>
        <taxon>Betaproteobacteria</taxon>
        <taxon>Burkholderiales</taxon>
        <taxon>Comamonadaceae</taxon>
        <taxon>Corticibacter</taxon>
    </lineage>
</organism>
<comment type="similarity">
    <text evidence="2 7">Belongs to the trans-sulfuration enzymes family.</text>
</comment>
<comment type="catalytic activity">
    <reaction evidence="5">
        <text>L,L-cystathionine + H2O = L-homocysteine + pyruvate + NH4(+)</text>
        <dbReference type="Rhea" id="RHEA:13965"/>
        <dbReference type="ChEBI" id="CHEBI:15361"/>
        <dbReference type="ChEBI" id="CHEBI:15377"/>
        <dbReference type="ChEBI" id="CHEBI:28938"/>
        <dbReference type="ChEBI" id="CHEBI:58161"/>
        <dbReference type="ChEBI" id="CHEBI:58199"/>
    </reaction>
</comment>
<feature type="modified residue" description="N6-(pyridoxal phosphate)lysine" evidence="6">
    <location>
        <position position="225"/>
    </location>
</feature>
<evidence type="ECO:0000256" key="2">
    <source>
        <dbReference type="ARBA" id="ARBA00009077"/>
    </source>
</evidence>
<dbReference type="Gene3D" id="3.90.1150.10">
    <property type="entry name" value="Aspartate Aminotransferase, domain 1"/>
    <property type="match status" value="1"/>
</dbReference>
<evidence type="ECO:0000256" key="5">
    <source>
        <dbReference type="ARBA" id="ARBA00047517"/>
    </source>
</evidence>
<dbReference type="OrthoDB" id="9805807at2"/>
<dbReference type="Pfam" id="PF01053">
    <property type="entry name" value="Cys_Met_Meta_PP"/>
    <property type="match status" value="1"/>
</dbReference>
<dbReference type="InterPro" id="IPR015424">
    <property type="entry name" value="PyrdxlP-dep_Trfase"/>
</dbReference>
<dbReference type="InterPro" id="IPR015422">
    <property type="entry name" value="PyrdxlP-dep_Trfase_small"/>
</dbReference>
<dbReference type="InterPro" id="IPR015421">
    <property type="entry name" value="PyrdxlP-dep_Trfase_major"/>
</dbReference>
<name>A0A3M6QVZ3_9BURK</name>
<dbReference type="Proteomes" id="UP000278006">
    <property type="component" value="Unassembled WGS sequence"/>
</dbReference>
<dbReference type="AlphaFoldDB" id="A0A3M6QVZ3"/>
<keyword evidence="4 8" id="KW-0456">Lyase</keyword>
<evidence type="ECO:0000256" key="6">
    <source>
        <dbReference type="PIRSR" id="PIRSR001434-2"/>
    </source>
</evidence>
<evidence type="ECO:0000256" key="3">
    <source>
        <dbReference type="ARBA" id="ARBA00022898"/>
    </source>
</evidence>
<dbReference type="EMBL" id="RDQO01000002">
    <property type="protein sequence ID" value="RMX06682.1"/>
    <property type="molecule type" value="Genomic_DNA"/>
</dbReference>
<dbReference type="GO" id="GO:0030170">
    <property type="term" value="F:pyridoxal phosphate binding"/>
    <property type="evidence" value="ECO:0007669"/>
    <property type="project" value="InterPro"/>
</dbReference>
<evidence type="ECO:0000313" key="9">
    <source>
        <dbReference type="Proteomes" id="UP000278006"/>
    </source>
</evidence>
<protein>
    <submittedName>
        <fullName evidence="8">Cystathionine beta-lyase</fullName>
        <ecNumber evidence="8">4.4.1.8</ecNumber>
    </submittedName>
</protein>
<dbReference type="PIRSF" id="PIRSF001434">
    <property type="entry name" value="CGS"/>
    <property type="match status" value="1"/>
</dbReference>
<comment type="caution">
    <text evidence="8">The sequence shown here is derived from an EMBL/GenBank/DDBJ whole genome shotgun (WGS) entry which is preliminary data.</text>
</comment>
<dbReference type="SUPFAM" id="SSF53383">
    <property type="entry name" value="PLP-dependent transferases"/>
    <property type="match status" value="1"/>
</dbReference>
<dbReference type="EC" id="4.4.1.8" evidence="8"/>
<evidence type="ECO:0000256" key="7">
    <source>
        <dbReference type="RuleBase" id="RU362118"/>
    </source>
</evidence>
<dbReference type="InterPro" id="IPR006233">
    <property type="entry name" value="Cys_b_lyase_bac"/>
</dbReference>
<dbReference type="GO" id="GO:0019450">
    <property type="term" value="P:L-cysteine catabolic process to pyruvate"/>
    <property type="evidence" value="ECO:0007669"/>
    <property type="project" value="TreeGrafter"/>
</dbReference>
<accession>A0A3M6QVZ3</accession>
<evidence type="ECO:0000256" key="4">
    <source>
        <dbReference type="ARBA" id="ARBA00023239"/>
    </source>
</evidence>
<dbReference type="RefSeq" id="WP_122228432.1">
    <property type="nucleotide sequence ID" value="NZ_RDQO01000002.1"/>
</dbReference>
<evidence type="ECO:0000256" key="1">
    <source>
        <dbReference type="ARBA" id="ARBA00001933"/>
    </source>
</evidence>
<keyword evidence="3 6" id="KW-0663">Pyridoxal phosphate</keyword>
<dbReference type="PANTHER" id="PTHR43500">
    <property type="entry name" value="CYSTATHIONINE BETA-LYASE-RELATED"/>
    <property type="match status" value="1"/>
</dbReference>
<evidence type="ECO:0000313" key="8">
    <source>
        <dbReference type="EMBL" id="RMX06682.1"/>
    </source>
</evidence>
<reference evidence="8 9" key="1">
    <citation type="submission" date="2018-10" db="EMBL/GenBank/DDBJ databases">
        <title>Draft genome of Cortibacter populi DSM10536.</title>
        <authorList>
            <person name="Bernier A.-M."/>
            <person name="Bernard K."/>
        </authorList>
    </citation>
    <scope>NUCLEOTIDE SEQUENCE [LARGE SCALE GENOMIC DNA]</scope>
    <source>
        <strain evidence="8 9">DSM 105136</strain>
    </source>
</reference>